<dbReference type="KEGG" id="mag:amb1691"/>
<organism evidence="1 2">
    <name type="scientific">Paramagnetospirillum magneticum (strain ATCC 700264 / AMB-1)</name>
    <name type="common">Magnetospirillum magneticum</name>
    <dbReference type="NCBI Taxonomy" id="342108"/>
    <lineage>
        <taxon>Bacteria</taxon>
        <taxon>Pseudomonadati</taxon>
        <taxon>Pseudomonadota</taxon>
        <taxon>Alphaproteobacteria</taxon>
        <taxon>Rhodospirillales</taxon>
        <taxon>Magnetospirillaceae</taxon>
        <taxon>Paramagnetospirillum</taxon>
    </lineage>
</organism>
<name>Q2W6N0_PARM1</name>
<evidence type="ECO:0000313" key="1">
    <source>
        <dbReference type="EMBL" id="BAE50495.1"/>
    </source>
</evidence>
<dbReference type="AlphaFoldDB" id="Q2W6N0"/>
<keyword evidence="2" id="KW-1185">Reference proteome</keyword>
<dbReference type="EMBL" id="AP007255">
    <property type="protein sequence ID" value="BAE50495.1"/>
    <property type="molecule type" value="Genomic_DNA"/>
</dbReference>
<dbReference type="STRING" id="342108.amb1691"/>
<proteinExistence type="predicted"/>
<dbReference type="Proteomes" id="UP000007058">
    <property type="component" value="Chromosome"/>
</dbReference>
<dbReference type="HOGENOM" id="CLU_1132522_0_0_5"/>
<reference evidence="1 2" key="1">
    <citation type="journal article" date="2005" name="DNA Res.">
        <title>Complete genome sequence of the facultative anaerobic magnetotactic bacterium Magnetospirillum sp. strain AMB-1.</title>
        <authorList>
            <person name="Matsunaga T."/>
            <person name="Okamura Y."/>
            <person name="Fukuda Y."/>
            <person name="Wahyudi A.T."/>
            <person name="Murase Y."/>
            <person name="Takeyama H."/>
        </authorList>
    </citation>
    <scope>NUCLEOTIDE SEQUENCE [LARGE SCALE GENOMIC DNA]</scope>
    <source>
        <strain evidence="2">ATCC 700264 / AMB-1</strain>
    </source>
</reference>
<protein>
    <submittedName>
        <fullName evidence="1">Uncharacterized protein</fullName>
    </submittedName>
</protein>
<accession>Q2W6N0</accession>
<sequence length="245" mass="26801">MSGLSTKQARALAAKFVTMQEQQRARGQRHRDKMAQDGYRRLVMWVPGDVFDEAKAAVKAIAQNSPVLPIYTATKTNRSFSSTTPPIAPAHDVEELRAAIDQIVIALGPIRVDILTTTTARKFGLNKAGQAFKRSITPLIDHYPSTREGEHTFIWPIGSDISALHAFRDAAGEDAPRSADEIAVQELASLAFEFLAEGTSDEAVIRGMATRLGLQKIKHGTRSKLEKALQMATAGQRGRIIDPEL</sequence>
<evidence type="ECO:0000313" key="2">
    <source>
        <dbReference type="Proteomes" id="UP000007058"/>
    </source>
</evidence>
<gene>
    <name evidence="1" type="ordered locus">amb1691</name>
</gene>